<proteinExistence type="inferred from homology"/>
<feature type="binding site" evidence="8">
    <location>
        <position position="66"/>
    </location>
    <ligand>
        <name>GTP</name>
        <dbReference type="ChEBI" id="CHEBI:37565"/>
    </ligand>
</feature>
<dbReference type="GO" id="GO:0061603">
    <property type="term" value="F:molybdenum cofactor guanylyltransferase activity"/>
    <property type="evidence" value="ECO:0007669"/>
    <property type="project" value="UniProtKB-EC"/>
</dbReference>
<evidence type="ECO:0000256" key="6">
    <source>
        <dbReference type="ARBA" id="ARBA00023134"/>
    </source>
</evidence>
<keyword evidence="11" id="KW-1185">Reference proteome</keyword>
<name>A0A7G6E3J3_THEFR</name>
<organism evidence="10 11">
    <name type="scientific">Thermanaerosceptrum fracticalcis</name>
    <dbReference type="NCBI Taxonomy" id="1712410"/>
    <lineage>
        <taxon>Bacteria</taxon>
        <taxon>Bacillati</taxon>
        <taxon>Bacillota</taxon>
        <taxon>Clostridia</taxon>
        <taxon>Eubacteriales</taxon>
        <taxon>Peptococcaceae</taxon>
        <taxon>Thermanaerosceptrum</taxon>
    </lineage>
</organism>
<evidence type="ECO:0000256" key="2">
    <source>
        <dbReference type="ARBA" id="ARBA00022679"/>
    </source>
</evidence>
<comment type="cofactor">
    <cofactor evidence="8">
        <name>Mg(2+)</name>
        <dbReference type="ChEBI" id="CHEBI:18420"/>
    </cofactor>
</comment>
<reference evidence="10 11" key="1">
    <citation type="journal article" date="2019" name="Front. Microbiol.">
        <title>Thermoanaerosceptrum fracticalcis gen. nov. sp. nov., a Novel Fumarate-Fermenting Microorganism From a Deep Fractured Carbonate Aquifer of the US Great Basin.</title>
        <authorList>
            <person name="Hamilton-Brehm S.D."/>
            <person name="Stewart L.E."/>
            <person name="Zavarin M."/>
            <person name="Caldwell M."/>
            <person name="Lawson P.A."/>
            <person name="Onstott T.C."/>
            <person name="Grzymski J."/>
            <person name="Neveux I."/>
            <person name="Lollar B.S."/>
            <person name="Russell C.E."/>
            <person name="Moser D.P."/>
        </authorList>
    </citation>
    <scope>NUCLEOTIDE SEQUENCE [LARGE SCALE GENOMIC DNA]</scope>
    <source>
        <strain evidence="10 11">DRI-13</strain>
    </source>
</reference>
<comment type="domain">
    <text evidence="8">The N-terminal domain determines nucleotide recognition and specific binding, while the C-terminal domain determines the specific binding to the target protein.</text>
</comment>
<dbReference type="GO" id="GO:0005525">
    <property type="term" value="F:GTP binding"/>
    <property type="evidence" value="ECO:0007669"/>
    <property type="project" value="UniProtKB-UniRule"/>
</dbReference>
<comment type="caution">
    <text evidence="8">Lacks conserved residue(s) required for the propagation of feature annotation.</text>
</comment>
<comment type="function">
    <text evidence="8">Transfers a GMP moiety from GTP to Mo-molybdopterin (Mo-MPT) cofactor (Moco or molybdenum cofactor) to form Mo-molybdopterin guanine dinucleotide (Mo-MGD) cofactor.</text>
</comment>
<dbReference type="AlphaFoldDB" id="A0A7G6E3J3"/>
<dbReference type="RefSeq" id="WP_051966024.1">
    <property type="nucleotide sequence ID" value="NZ_CP045798.1"/>
</dbReference>
<keyword evidence="7 8" id="KW-0501">Molybdenum cofactor biosynthesis</keyword>
<dbReference type="Proteomes" id="UP000515847">
    <property type="component" value="Chromosome"/>
</dbReference>
<evidence type="ECO:0000313" key="11">
    <source>
        <dbReference type="Proteomes" id="UP000515847"/>
    </source>
</evidence>
<dbReference type="HAMAP" id="MF_00316">
    <property type="entry name" value="MobA"/>
    <property type="match status" value="1"/>
</dbReference>
<evidence type="ECO:0000259" key="9">
    <source>
        <dbReference type="Pfam" id="PF12804"/>
    </source>
</evidence>
<keyword evidence="5 8" id="KW-0460">Magnesium</keyword>
<dbReference type="CDD" id="cd02503">
    <property type="entry name" value="MobA"/>
    <property type="match status" value="1"/>
</dbReference>
<dbReference type="InterPro" id="IPR029044">
    <property type="entry name" value="Nucleotide-diphossugar_trans"/>
</dbReference>
<accession>A0A7G6E3J3</accession>
<protein>
    <recommendedName>
        <fullName evidence="8">Probable molybdenum cofactor guanylyltransferase</fullName>
        <shortName evidence="8">MoCo guanylyltransferase</shortName>
        <ecNumber evidence="8">2.7.7.77</ecNumber>
    </recommendedName>
    <alternativeName>
        <fullName evidence="8">GTP:molybdopterin guanylyltransferase</fullName>
    </alternativeName>
    <alternativeName>
        <fullName evidence="8">Mo-MPT guanylyltransferase</fullName>
    </alternativeName>
    <alternativeName>
        <fullName evidence="8">Molybdopterin guanylyltransferase</fullName>
    </alternativeName>
    <alternativeName>
        <fullName evidence="8">Molybdopterin-guanine dinucleotide synthase</fullName>
        <shortName evidence="8">MGD synthase</shortName>
    </alternativeName>
</protein>
<dbReference type="Gene3D" id="3.90.550.10">
    <property type="entry name" value="Spore Coat Polysaccharide Biosynthesis Protein SpsA, Chain A"/>
    <property type="match status" value="1"/>
</dbReference>
<evidence type="ECO:0000256" key="5">
    <source>
        <dbReference type="ARBA" id="ARBA00022842"/>
    </source>
</evidence>
<gene>
    <name evidence="8" type="primary">mobA</name>
    <name evidence="10" type="ORF">BR63_10225</name>
</gene>
<comment type="similarity">
    <text evidence="8">Belongs to the MobA family.</text>
</comment>
<dbReference type="GO" id="GO:0046872">
    <property type="term" value="F:metal ion binding"/>
    <property type="evidence" value="ECO:0007669"/>
    <property type="project" value="UniProtKB-KW"/>
</dbReference>
<feature type="domain" description="MobA-like NTP transferase" evidence="9">
    <location>
        <begin position="7"/>
        <end position="153"/>
    </location>
</feature>
<evidence type="ECO:0000256" key="8">
    <source>
        <dbReference type="HAMAP-Rule" id="MF_00316"/>
    </source>
</evidence>
<feature type="binding site" evidence="8">
    <location>
        <begin position="10"/>
        <end position="12"/>
    </location>
    <ligand>
        <name>GTP</name>
        <dbReference type="ChEBI" id="CHEBI:37565"/>
    </ligand>
</feature>
<feature type="binding site" evidence="8">
    <location>
        <position position="22"/>
    </location>
    <ligand>
        <name>GTP</name>
        <dbReference type="ChEBI" id="CHEBI:37565"/>
    </ligand>
</feature>
<evidence type="ECO:0000256" key="7">
    <source>
        <dbReference type="ARBA" id="ARBA00023150"/>
    </source>
</evidence>
<evidence type="ECO:0000313" key="10">
    <source>
        <dbReference type="EMBL" id="QNB46647.1"/>
    </source>
</evidence>
<dbReference type="SUPFAM" id="SSF53448">
    <property type="entry name" value="Nucleotide-diphospho-sugar transferases"/>
    <property type="match status" value="1"/>
</dbReference>
<evidence type="ECO:0000256" key="4">
    <source>
        <dbReference type="ARBA" id="ARBA00022741"/>
    </source>
</evidence>
<keyword evidence="1 8" id="KW-0963">Cytoplasm</keyword>
<keyword evidence="2 8" id="KW-0808">Transferase</keyword>
<keyword evidence="6 8" id="KW-0342">GTP-binding</keyword>
<dbReference type="PANTHER" id="PTHR19136:SF81">
    <property type="entry name" value="MOLYBDENUM COFACTOR GUANYLYLTRANSFERASE"/>
    <property type="match status" value="1"/>
</dbReference>
<dbReference type="InterPro" id="IPR013482">
    <property type="entry name" value="Molybde_CF_guanTrfase"/>
</dbReference>
<dbReference type="InterPro" id="IPR025877">
    <property type="entry name" value="MobA-like_NTP_Trfase"/>
</dbReference>
<comment type="catalytic activity">
    <reaction evidence="8">
        <text>Mo-molybdopterin + GTP + H(+) = Mo-molybdopterin guanine dinucleotide + diphosphate</text>
        <dbReference type="Rhea" id="RHEA:34243"/>
        <dbReference type="ChEBI" id="CHEBI:15378"/>
        <dbReference type="ChEBI" id="CHEBI:33019"/>
        <dbReference type="ChEBI" id="CHEBI:37565"/>
        <dbReference type="ChEBI" id="CHEBI:71302"/>
        <dbReference type="ChEBI" id="CHEBI:71310"/>
        <dbReference type="EC" id="2.7.7.77"/>
    </reaction>
</comment>
<dbReference type="GO" id="GO:1902758">
    <property type="term" value="P:bis(molybdopterin guanine dinucleotide)molybdenum biosynthetic process"/>
    <property type="evidence" value="ECO:0007669"/>
    <property type="project" value="TreeGrafter"/>
</dbReference>
<dbReference type="PANTHER" id="PTHR19136">
    <property type="entry name" value="MOLYBDENUM COFACTOR GUANYLYLTRANSFERASE"/>
    <property type="match status" value="1"/>
</dbReference>
<dbReference type="EC" id="2.7.7.77" evidence="8"/>
<dbReference type="Pfam" id="PF12804">
    <property type="entry name" value="NTP_transf_3"/>
    <property type="match status" value="1"/>
</dbReference>
<keyword evidence="3 8" id="KW-0479">Metal-binding</keyword>
<feature type="binding site" evidence="8">
    <location>
        <position position="95"/>
    </location>
    <ligand>
        <name>Mg(2+)</name>
        <dbReference type="ChEBI" id="CHEBI:18420"/>
    </ligand>
</feature>
<comment type="subcellular location">
    <subcellularLocation>
        <location evidence="8">Cytoplasm</location>
    </subcellularLocation>
</comment>
<evidence type="ECO:0000256" key="1">
    <source>
        <dbReference type="ARBA" id="ARBA00022490"/>
    </source>
</evidence>
<dbReference type="KEGG" id="tfr:BR63_10225"/>
<sequence length="195" mass="21721">MTVQVTGIVLAGGKSTRMNFNKALLPCGPVTMLEKIVDELRKSCTQVIIVAGKNEYDFRDCLVIPDIYPDGGPLGGIYAGLRASRTEYNFCMACDMPRFKGELVKILALRAPGYQVVVPQVRGCYEPLLALYHQSCLSVIEEVLKAGQRKITAIYPYLKVNAVTHEEIAEKLGESEYFLNINTPEDWESYRGSSF</sequence>
<dbReference type="EMBL" id="CP045798">
    <property type="protein sequence ID" value="QNB46647.1"/>
    <property type="molecule type" value="Genomic_DNA"/>
</dbReference>
<evidence type="ECO:0000256" key="3">
    <source>
        <dbReference type="ARBA" id="ARBA00022723"/>
    </source>
</evidence>
<dbReference type="GO" id="GO:0005737">
    <property type="term" value="C:cytoplasm"/>
    <property type="evidence" value="ECO:0007669"/>
    <property type="project" value="UniProtKB-SubCell"/>
</dbReference>
<feature type="binding site" evidence="8">
    <location>
        <position position="95"/>
    </location>
    <ligand>
        <name>GTP</name>
        <dbReference type="ChEBI" id="CHEBI:37565"/>
    </ligand>
</feature>
<keyword evidence="4 8" id="KW-0547">Nucleotide-binding</keyword>